<dbReference type="InterPro" id="IPR049509">
    <property type="entry name" value="DyP_N"/>
</dbReference>
<dbReference type="PANTHER" id="PTHR30521:SF5">
    <property type="entry name" value="BLR4509 PROTEIN"/>
    <property type="match status" value="1"/>
</dbReference>
<dbReference type="GO" id="GO:0020037">
    <property type="term" value="F:heme binding"/>
    <property type="evidence" value="ECO:0007669"/>
    <property type="project" value="InterPro"/>
</dbReference>
<organism evidence="8">
    <name type="scientific">hydrothermal vent metagenome</name>
    <dbReference type="NCBI Taxonomy" id="652676"/>
    <lineage>
        <taxon>unclassified sequences</taxon>
        <taxon>metagenomes</taxon>
        <taxon>ecological metagenomes</taxon>
    </lineage>
</organism>
<feature type="domain" description="Dyp-type peroxidase C-terminal" evidence="6">
    <location>
        <begin position="407"/>
        <end position="454"/>
    </location>
</feature>
<dbReference type="SUPFAM" id="SSF54909">
    <property type="entry name" value="Dimeric alpha+beta barrel"/>
    <property type="match status" value="1"/>
</dbReference>
<dbReference type="NCBIfam" id="TIGR01413">
    <property type="entry name" value="Dyp_perox_fam"/>
    <property type="match status" value="1"/>
</dbReference>
<accession>A0A3B1AEN2</accession>
<gene>
    <name evidence="8" type="ORF">MNBD_GAMMA22-2499</name>
</gene>
<dbReference type="Pfam" id="PF21105">
    <property type="entry name" value="DyP_N"/>
    <property type="match status" value="1"/>
</dbReference>
<dbReference type="AlphaFoldDB" id="A0A3B1AEN2"/>
<evidence type="ECO:0000259" key="6">
    <source>
        <dbReference type="Pfam" id="PF20628"/>
    </source>
</evidence>
<feature type="domain" description="DyP dimeric alpha+beta barrel" evidence="7">
    <location>
        <begin position="9"/>
        <end position="169"/>
    </location>
</feature>
<evidence type="ECO:0000256" key="3">
    <source>
        <dbReference type="ARBA" id="ARBA00022723"/>
    </source>
</evidence>
<dbReference type="InterPro" id="IPR048328">
    <property type="entry name" value="Dyp_perox_C"/>
</dbReference>
<keyword evidence="3" id="KW-0479">Metal-binding</keyword>
<dbReference type="InterPro" id="IPR011008">
    <property type="entry name" value="Dimeric_a/b-barrel"/>
</dbReference>
<comment type="cofactor">
    <cofactor evidence="1">
        <name>heme b</name>
        <dbReference type="ChEBI" id="CHEBI:60344"/>
    </cofactor>
</comment>
<name>A0A3B1AEN2_9ZZZZ</name>
<evidence type="ECO:0000313" key="8">
    <source>
        <dbReference type="EMBL" id="VAW98422.1"/>
    </source>
</evidence>
<evidence type="ECO:0000259" key="7">
    <source>
        <dbReference type="Pfam" id="PF21105"/>
    </source>
</evidence>
<evidence type="ECO:0000256" key="2">
    <source>
        <dbReference type="ARBA" id="ARBA00022559"/>
    </source>
</evidence>
<dbReference type="EC" id="1.11.1.7" evidence="8"/>
<keyword evidence="5" id="KW-0408">Iron</keyword>
<keyword evidence="4 8" id="KW-0560">Oxidoreductase</keyword>
<keyword evidence="2 8" id="KW-0575">Peroxidase</keyword>
<sequence>MSASLDLHDIQGNIIKAYGHFGFPVVRYIFYKINNETQGRQFISQLVDYITTAAKWDVTGTVNGDIPKPLVTTNIAFTYSGLKKLGVPRQSLQSFPDEFAMGMKARHAILGDDLKSSPDNWDPIWQSEDQVDIWLSINGQSVDAINTRYQELLALLENTNQGVEQLHGHRGDNAAEDLPYQEASAIFKNGIPTPKEHFGYTDGISDPFFKGTGSNPANVIGGGKPTGDDPATISGWEPLETGEFILGHRDEAFEYPMAPYPRLLSYNGTFMVFRKLHENVASFNNYLKTTAEGYPDSEESLAAKFVGRWRNGAPITKFPSENDATKFNDRFTAVKQQIRNAGSTEERESAQQEYLQLRSELVGFNFNNDIEGARCPLSAHTRRANPRGSLEFGVKDAFNTPGALINRRRILRRGLPYGDVTDPTQNNGNHGIIFMAINANIKRQFEFVQQQWINYGNDFKQSSDKDPILGNHGVDDKNKASGRMVIEADPNGEKAPFFCSNIPRFVETRGGDYFFIPSLTALRMIGEGIIDPT</sequence>
<dbReference type="Pfam" id="PF20628">
    <property type="entry name" value="Dyp_perox_C"/>
    <property type="match status" value="1"/>
</dbReference>
<dbReference type="PANTHER" id="PTHR30521">
    <property type="entry name" value="DEFERROCHELATASE/PEROXIDASE"/>
    <property type="match status" value="1"/>
</dbReference>
<evidence type="ECO:0000256" key="5">
    <source>
        <dbReference type="ARBA" id="ARBA00023004"/>
    </source>
</evidence>
<protein>
    <submittedName>
        <fullName evidence="8">Dye-decolorizing peroxidase</fullName>
        <ecNumber evidence="8">1.11.1.7</ecNumber>
    </submittedName>
</protein>
<evidence type="ECO:0000256" key="4">
    <source>
        <dbReference type="ARBA" id="ARBA00023002"/>
    </source>
</evidence>
<dbReference type="PROSITE" id="PS51404">
    <property type="entry name" value="DYP_PEROXIDASE"/>
    <property type="match status" value="1"/>
</dbReference>
<dbReference type="GO" id="GO:0140825">
    <property type="term" value="F:lactoperoxidase activity"/>
    <property type="evidence" value="ECO:0007669"/>
    <property type="project" value="UniProtKB-EC"/>
</dbReference>
<dbReference type="GO" id="GO:0005829">
    <property type="term" value="C:cytosol"/>
    <property type="evidence" value="ECO:0007669"/>
    <property type="project" value="TreeGrafter"/>
</dbReference>
<dbReference type="InterPro" id="IPR006314">
    <property type="entry name" value="Dyp_peroxidase"/>
</dbReference>
<dbReference type="EMBL" id="UOFS01000037">
    <property type="protein sequence ID" value="VAW98422.1"/>
    <property type="molecule type" value="Genomic_DNA"/>
</dbReference>
<reference evidence="8" key="1">
    <citation type="submission" date="2018-06" db="EMBL/GenBank/DDBJ databases">
        <authorList>
            <person name="Zhirakovskaya E."/>
        </authorList>
    </citation>
    <scope>NUCLEOTIDE SEQUENCE</scope>
</reference>
<dbReference type="GO" id="GO:0046872">
    <property type="term" value="F:metal ion binding"/>
    <property type="evidence" value="ECO:0007669"/>
    <property type="project" value="UniProtKB-KW"/>
</dbReference>
<proteinExistence type="predicted"/>
<evidence type="ECO:0000256" key="1">
    <source>
        <dbReference type="ARBA" id="ARBA00001970"/>
    </source>
</evidence>